<comment type="similarity">
    <text evidence="2">Belongs to the novirhabdovirus matrix protein family.</text>
</comment>
<organism evidence="6">
    <name type="scientific">Infectious hematopoietic necrosis virus</name>
    <dbReference type="NCBI Taxonomy" id="11290"/>
    <lineage>
        <taxon>Viruses</taxon>
        <taxon>Riboviria</taxon>
        <taxon>Orthornavirae</taxon>
        <taxon>Negarnaviricota</taxon>
        <taxon>Haploviricotina</taxon>
        <taxon>Monjiviricetes</taxon>
        <taxon>Mononegavirales</taxon>
        <taxon>Rhabdoviridae</taxon>
        <taxon>Gammarhabdovirinae</taxon>
        <taxon>Novirhabdovirus</taxon>
        <taxon>Novirhabdovirus salmonid</taxon>
    </lineage>
</organism>
<dbReference type="InterPro" id="IPR005060">
    <property type="entry name" value="Rhabdo_matrix"/>
</dbReference>
<comment type="subcellular location">
    <subcellularLocation>
        <location evidence="1">Virion</location>
    </subcellularLocation>
</comment>
<sequence length="196" mass="22026">MSIFKRAKRTVLIPPPHLLSGDEERVTTLSAEGEIKVTGRRPTTLEEKIYYSMNLAAAIVGGDLHPSFKAMTYLFQKEMEFGSTQEKVNFGSRKPAPQTTYQVMKAREVYLQTQPLEKKIPMQTYSVSTEGATITFTGRFLFSSSHVGCDDNRTKLAGLDGFTISNSYQRVKDYYAQETALAMTFAAPEKRGKEKQ</sequence>
<dbReference type="Pfam" id="PF03397">
    <property type="entry name" value="Rhabdo_matrix"/>
    <property type="match status" value="1"/>
</dbReference>
<name>A0A7S5KT41_9RHAB</name>
<evidence type="ECO:0000256" key="1">
    <source>
        <dbReference type="ARBA" id="ARBA00004328"/>
    </source>
</evidence>
<gene>
    <name evidence="6" type="primary">M2</name>
</gene>
<proteinExistence type="inferred from homology"/>
<evidence type="ECO:0000256" key="3">
    <source>
        <dbReference type="ARBA" id="ARBA00017678"/>
    </source>
</evidence>
<evidence type="ECO:0000313" key="6">
    <source>
        <dbReference type="EMBL" id="QGJ79610.1"/>
    </source>
</evidence>
<keyword evidence="4" id="KW-0946">Virion</keyword>
<dbReference type="GO" id="GO:0039660">
    <property type="term" value="F:structural constituent of virion"/>
    <property type="evidence" value="ECO:0007669"/>
    <property type="project" value="UniProtKB-KW"/>
</dbReference>
<evidence type="ECO:0000256" key="5">
    <source>
        <dbReference type="ARBA" id="ARBA00023311"/>
    </source>
</evidence>
<reference evidence="6" key="1">
    <citation type="journal article" date="2019" name="Virol. J.">
        <title>Sequencing of animal viruses: quality data assurance for NGS bioinformatics.</title>
        <authorList>
            <person name="Zamperin G."/>
            <person name="Lucas P."/>
            <person name="Cano I."/>
            <person name="Ryder D."/>
            <person name="Abbadi M."/>
            <person name="Stone D."/>
            <person name="Cuenca A."/>
            <person name="Vigouroux E."/>
            <person name="Blanchard Y."/>
            <person name="Panzarin V."/>
        </authorList>
    </citation>
    <scope>NUCLEOTIDE SEQUENCE</scope>
    <source>
        <strain evidence="6">IHNV/O.mykiss/I/VR/143/Apr14</strain>
    </source>
</reference>
<evidence type="ECO:0000256" key="4">
    <source>
        <dbReference type="ARBA" id="ARBA00022844"/>
    </source>
</evidence>
<dbReference type="EMBL" id="MK829701">
    <property type="protein sequence ID" value="QGJ79610.1"/>
    <property type="molecule type" value="Viral_cRNA"/>
</dbReference>
<evidence type="ECO:0000256" key="2">
    <source>
        <dbReference type="ARBA" id="ARBA00007694"/>
    </source>
</evidence>
<accession>A0A7S5KT41</accession>
<keyword evidence="5" id="KW-0468">Viral matrix protein</keyword>
<dbReference type="GO" id="GO:0044423">
    <property type="term" value="C:virion component"/>
    <property type="evidence" value="ECO:0007669"/>
    <property type="project" value="UniProtKB-KW"/>
</dbReference>
<protein>
    <recommendedName>
        <fullName evidence="3">Matrix protein</fullName>
    </recommendedName>
</protein>